<sequence length="388" mass="43165">MATGLTKNQAKTFMQKYLDTNLPSYPGVYYGTYGGSPSSHSNCTLFTTWFLKNCTNLTLPTQSGNGYQTVDFVLNANKGKLVKSNIPKAFSLFSITPWNNNYYTQGAGHTGIVLGIDGNTVITGEANFGSTFGGLDGVYPNNGTVVTTHPLSTFNSLTGVTFIDLSRYYTGWNPNQNTKPEGEEEMVEINKRVMVKKDVKYTVDTLPWGKKGYIKINGIDSFAGRVIDLTQQMGSYLYSPQTKGWTDFKGFEEVETINKTMVVKRAGFTVDQFPWFKGVTRFGVSADYINKEVKVTGKKGAYYYMDNIGWIDEKAFLDDAQATDIKIGDKVMLLETASAYQTGETIPSSLKGKSYTVMEIKNVTQSKSKKAFLLKELMSWVLEQDVKK</sequence>
<evidence type="ECO:0000313" key="1">
    <source>
        <dbReference type="EMBL" id="EFU89033.1"/>
    </source>
</evidence>
<proteinExistence type="predicted"/>
<name>A0ABC9P236_ENTFL</name>
<dbReference type="RefSeq" id="WP_002370554.1">
    <property type="nucleotide sequence ID" value="NZ_GL454891.1"/>
</dbReference>
<organism evidence="1 2">
    <name type="scientific">Enterococcus faecalis TX0630</name>
    <dbReference type="NCBI Taxonomy" id="749508"/>
    <lineage>
        <taxon>Bacteria</taxon>
        <taxon>Bacillati</taxon>
        <taxon>Bacillota</taxon>
        <taxon>Bacilli</taxon>
        <taxon>Lactobacillales</taxon>
        <taxon>Enterococcaceae</taxon>
        <taxon>Enterococcus</taxon>
    </lineage>
</organism>
<dbReference type="EMBL" id="AEBE01000154">
    <property type="protein sequence ID" value="EFU89033.1"/>
    <property type="molecule type" value="Genomic_DNA"/>
</dbReference>
<reference evidence="1 2" key="1">
    <citation type="submission" date="2010-09" db="EMBL/GenBank/DDBJ databases">
        <authorList>
            <person name="Weinstock G."/>
            <person name="Sodergren E."/>
            <person name="Clifton S."/>
            <person name="Fulton L."/>
            <person name="Fulton B."/>
            <person name="Courtney L."/>
            <person name="Fronick C."/>
            <person name="Harrison M."/>
            <person name="Strong C."/>
            <person name="Farmer C."/>
            <person name="Delahaunty K."/>
            <person name="Markovic C."/>
            <person name="Hall O."/>
            <person name="Minx P."/>
            <person name="Tomlinson C."/>
            <person name="Mitreva M."/>
            <person name="Hou S."/>
            <person name="Chen J."/>
            <person name="Wollam A."/>
            <person name="Pepin K.H."/>
            <person name="Johnson M."/>
            <person name="Bhonagiri V."/>
            <person name="Zhang X."/>
            <person name="Suruliraj S."/>
            <person name="Warren W."/>
            <person name="Chinwalla A."/>
            <person name="Mardis E.R."/>
            <person name="Wilson R.K."/>
        </authorList>
    </citation>
    <scope>NUCLEOTIDE SEQUENCE [LARGE SCALE GENOMIC DNA]</scope>
    <source>
        <strain evidence="1 2">TX0630</strain>
    </source>
</reference>
<gene>
    <name evidence="1" type="ORF">HMPREF9511_02971</name>
</gene>
<dbReference type="InterPro" id="IPR038765">
    <property type="entry name" value="Papain-like_cys_pep_sf"/>
</dbReference>
<comment type="caution">
    <text evidence="1">The sequence shown here is derived from an EMBL/GenBank/DDBJ whole genome shotgun (WGS) entry which is preliminary data.</text>
</comment>
<dbReference type="SUPFAM" id="SSF54001">
    <property type="entry name" value="Cysteine proteinases"/>
    <property type="match status" value="1"/>
</dbReference>
<dbReference type="SUPFAM" id="SSF82057">
    <property type="entry name" value="Prokaryotic SH3-related domain"/>
    <property type="match status" value="1"/>
</dbReference>
<accession>A0ABC9P236</accession>
<protein>
    <recommendedName>
        <fullName evidence="3">CHAP domain protein</fullName>
    </recommendedName>
</protein>
<evidence type="ECO:0008006" key="3">
    <source>
        <dbReference type="Google" id="ProtNLM"/>
    </source>
</evidence>
<evidence type="ECO:0000313" key="2">
    <source>
        <dbReference type="Proteomes" id="UP000004933"/>
    </source>
</evidence>
<dbReference type="Gene3D" id="3.90.1720.10">
    <property type="entry name" value="endopeptidase domain like (from Nostoc punctiforme)"/>
    <property type="match status" value="1"/>
</dbReference>
<dbReference type="Proteomes" id="UP000004933">
    <property type="component" value="Unassembled WGS sequence"/>
</dbReference>
<dbReference type="AlphaFoldDB" id="A0ABC9P236"/>